<keyword evidence="3 6" id="KW-0498">Mitosis</keyword>
<organism evidence="8">
    <name type="scientific">Aphanomyces invadans</name>
    <dbReference type="NCBI Taxonomy" id="157072"/>
    <lineage>
        <taxon>Eukaryota</taxon>
        <taxon>Sar</taxon>
        <taxon>Stramenopiles</taxon>
        <taxon>Oomycota</taxon>
        <taxon>Saprolegniomycetes</taxon>
        <taxon>Saprolegniales</taxon>
        <taxon>Verrucalvaceae</taxon>
        <taxon>Aphanomyces</taxon>
    </lineage>
</organism>
<feature type="domain" description="DOC" evidence="7">
    <location>
        <begin position="1"/>
        <end position="175"/>
    </location>
</feature>
<dbReference type="InterPro" id="IPR004939">
    <property type="entry name" value="APC_su10/DOC_dom"/>
</dbReference>
<evidence type="ECO:0000256" key="5">
    <source>
        <dbReference type="ARBA" id="ARBA00023306"/>
    </source>
</evidence>
<evidence type="ECO:0000256" key="4">
    <source>
        <dbReference type="ARBA" id="ARBA00022786"/>
    </source>
</evidence>
<protein>
    <recommendedName>
        <fullName evidence="6">Anaphase-promoting complex subunit 10</fullName>
    </recommendedName>
</protein>
<proteinExistence type="inferred from homology"/>
<evidence type="ECO:0000313" key="8">
    <source>
        <dbReference type="EMBL" id="ETV99549.1"/>
    </source>
</evidence>
<dbReference type="InterPro" id="IPR016901">
    <property type="entry name" value="APC10/Doc1"/>
</dbReference>
<dbReference type="eggNOG" id="KOG3437">
    <property type="taxonomic scope" value="Eukaryota"/>
</dbReference>
<dbReference type="EMBL" id="KI913967">
    <property type="protein sequence ID" value="ETV99549.1"/>
    <property type="molecule type" value="Genomic_DNA"/>
</dbReference>
<gene>
    <name evidence="8" type="ORF">H310_08211</name>
</gene>
<dbReference type="AlphaFoldDB" id="A0A024TZZ5"/>
<comment type="similarity">
    <text evidence="1 6">Belongs to the APC10 family.</text>
</comment>
<evidence type="ECO:0000256" key="2">
    <source>
        <dbReference type="ARBA" id="ARBA00022618"/>
    </source>
</evidence>
<dbReference type="GO" id="GO:0005680">
    <property type="term" value="C:anaphase-promoting complex"/>
    <property type="evidence" value="ECO:0007669"/>
    <property type="project" value="InterPro"/>
</dbReference>
<dbReference type="GO" id="GO:0070979">
    <property type="term" value="P:protein K11-linked ubiquitination"/>
    <property type="evidence" value="ECO:0007669"/>
    <property type="project" value="TreeGrafter"/>
</dbReference>
<dbReference type="SMART" id="SM01337">
    <property type="entry name" value="APC10"/>
    <property type="match status" value="1"/>
</dbReference>
<dbReference type="Pfam" id="PF03256">
    <property type="entry name" value="ANAPC10"/>
    <property type="match status" value="1"/>
</dbReference>
<comment type="function">
    <text evidence="6">Component of the anaphase promoting complex/cyclosome (APC/C), a cell cycle-regulated E3 ubiquitin-protein ligase complex that controls progression through mitosis and the G1 phase of the cell cycle.</text>
</comment>
<name>A0A024TZZ5_9STRA</name>
<reference evidence="8" key="1">
    <citation type="submission" date="2013-12" db="EMBL/GenBank/DDBJ databases">
        <title>The Genome Sequence of Aphanomyces invadans NJM9701.</title>
        <authorList>
            <consortium name="The Broad Institute Genomics Platform"/>
            <person name="Russ C."/>
            <person name="Tyler B."/>
            <person name="van West P."/>
            <person name="Dieguez-Uribeondo J."/>
            <person name="Young S.K."/>
            <person name="Zeng Q."/>
            <person name="Gargeya S."/>
            <person name="Fitzgerald M."/>
            <person name="Abouelleil A."/>
            <person name="Alvarado L."/>
            <person name="Chapman S.B."/>
            <person name="Gainer-Dewar J."/>
            <person name="Goldberg J."/>
            <person name="Griggs A."/>
            <person name="Gujja S."/>
            <person name="Hansen M."/>
            <person name="Howarth C."/>
            <person name="Imamovic A."/>
            <person name="Ireland A."/>
            <person name="Larimer J."/>
            <person name="McCowan C."/>
            <person name="Murphy C."/>
            <person name="Pearson M."/>
            <person name="Poon T.W."/>
            <person name="Priest M."/>
            <person name="Roberts A."/>
            <person name="Saif S."/>
            <person name="Shea T."/>
            <person name="Sykes S."/>
            <person name="Wortman J."/>
            <person name="Nusbaum C."/>
            <person name="Birren B."/>
        </authorList>
    </citation>
    <scope>NUCLEOTIDE SEQUENCE [LARGE SCALE GENOMIC DNA]</scope>
    <source>
        <strain evidence="8">NJM9701</strain>
    </source>
</reference>
<evidence type="ECO:0000256" key="1">
    <source>
        <dbReference type="ARBA" id="ARBA00006762"/>
    </source>
</evidence>
<sequence length="176" mass="19911">MESMEKREIGDEAVWTLSSAKQGNGVQQLRDENLDTYWQSDGTQPHLINIQFHKKTTVQEVALYLDYKLDESYTPKTLTVRAGTTCQDLVDVLTYTIAEPSGWTTIPLTQPAARSHLSEKPLRTFLLQLAITGMHQNGRDTHIRQVKVFAPRQTQRNAFRFDSSSSVPVASFASIR</sequence>
<dbReference type="FunFam" id="2.60.120.260:FF:000122">
    <property type="entry name" value="Anaphase-promoting complex subunit 10"/>
    <property type="match status" value="1"/>
</dbReference>
<dbReference type="Gene3D" id="2.60.120.260">
    <property type="entry name" value="Galactose-binding domain-like"/>
    <property type="match status" value="1"/>
</dbReference>
<accession>A0A024TZZ5</accession>
<evidence type="ECO:0000259" key="7">
    <source>
        <dbReference type="PROSITE" id="PS51284"/>
    </source>
</evidence>
<dbReference type="VEuPathDB" id="FungiDB:H310_08211"/>
<dbReference type="CDD" id="cd08366">
    <property type="entry name" value="APC10"/>
    <property type="match status" value="1"/>
</dbReference>
<dbReference type="GeneID" id="20085261"/>
<dbReference type="PANTHER" id="PTHR12936">
    <property type="entry name" value="ANAPHASE-PROMOTING COMPLEX 10"/>
    <property type="match status" value="1"/>
</dbReference>
<keyword evidence="2 6" id="KW-0132">Cell division</keyword>
<dbReference type="GO" id="GO:0031145">
    <property type="term" value="P:anaphase-promoting complex-dependent catabolic process"/>
    <property type="evidence" value="ECO:0007669"/>
    <property type="project" value="InterPro"/>
</dbReference>
<dbReference type="STRING" id="157072.A0A024TZZ5"/>
<dbReference type="GO" id="GO:0051301">
    <property type="term" value="P:cell division"/>
    <property type="evidence" value="ECO:0007669"/>
    <property type="project" value="UniProtKB-KW"/>
</dbReference>
<dbReference type="PANTHER" id="PTHR12936:SF0">
    <property type="entry name" value="ANAPHASE-PROMOTING COMPLEX SUBUNIT 10"/>
    <property type="match status" value="1"/>
</dbReference>
<keyword evidence="4 6" id="KW-0833">Ubl conjugation pathway</keyword>
<dbReference type="RefSeq" id="XP_008872105.1">
    <property type="nucleotide sequence ID" value="XM_008873883.1"/>
</dbReference>
<dbReference type="PIRSF" id="PIRSF028841">
    <property type="entry name" value="APC10_sub"/>
    <property type="match status" value="1"/>
</dbReference>
<dbReference type="PROSITE" id="PS51284">
    <property type="entry name" value="DOC"/>
    <property type="match status" value="1"/>
</dbReference>
<dbReference type="OrthoDB" id="24948at2759"/>
<dbReference type="SUPFAM" id="SSF49785">
    <property type="entry name" value="Galactose-binding domain-like"/>
    <property type="match status" value="1"/>
</dbReference>
<dbReference type="InterPro" id="IPR008979">
    <property type="entry name" value="Galactose-bd-like_sf"/>
</dbReference>
<evidence type="ECO:0000256" key="3">
    <source>
        <dbReference type="ARBA" id="ARBA00022776"/>
    </source>
</evidence>
<evidence type="ECO:0000256" key="6">
    <source>
        <dbReference type="PIRNR" id="PIRNR028841"/>
    </source>
</evidence>
<keyword evidence="5 6" id="KW-0131">Cell cycle</keyword>